<dbReference type="Proteomes" id="UP000234323">
    <property type="component" value="Unassembled WGS sequence"/>
</dbReference>
<comment type="caution">
    <text evidence="1">The sequence shown here is derived from an EMBL/GenBank/DDBJ whole genome shotgun (WGS) entry which is preliminary data.</text>
</comment>
<accession>A0A2I1H7I3</accession>
<evidence type="ECO:0000313" key="1">
    <source>
        <dbReference type="EMBL" id="PKY54832.1"/>
    </source>
</evidence>
<gene>
    <name evidence="1" type="ORF">RhiirA4_473858</name>
</gene>
<dbReference type="AlphaFoldDB" id="A0A2I1H7I3"/>
<protein>
    <submittedName>
        <fullName evidence="1">Uncharacterized protein</fullName>
    </submittedName>
</protein>
<evidence type="ECO:0000313" key="2">
    <source>
        <dbReference type="Proteomes" id="UP000234323"/>
    </source>
</evidence>
<name>A0A2I1H7I3_9GLOM</name>
<organism evidence="1 2">
    <name type="scientific">Rhizophagus irregularis</name>
    <dbReference type="NCBI Taxonomy" id="588596"/>
    <lineage>
        <taxon>Eukaryota</taxon>
        <taxon>Fungi</taxon>
        <taxon>Fungi incertae sedis</taxon>
        <taxon>Mucoromycota</taxon>
        <taxon>Glomeromycotina</taxon>
        <taxon>Glomeromycetes</taxon>
        <taxon>Glomerales</taxon>
        <taxon>Glomeraceae</taxon>
        <taxon>Rhizophagus</taxon>
    </lineage>
</organism>
<dbReference type="EMBL" id="LLXI01001700">
    <property type="protein sequence ID" value="PKY54832.1"/>
    <property type="molecule type" value="Genomic_DNA"/>
</dbReference>
<keyword evidence="2" id="KW-1185">Reference proteome</keyword>
<sequence>MPTLGDLNDYRGNNVIPLALWTRENSVCEILMKCFTNVVQLRRFRTPFHFISKWTTIFEGTYFEVQTAFHLLFSKRLSSEYSIAYNNYSWFSGTLDVQDFNRGIQVDLDTRIPIGKSAIVFFLDFGFRMKDSV</sequence>
<reference evidence="1 2" key="1">
    <citation type="submission" date="2015-10" db="EMBL/GenBank/DDBJ databases">
        <title>Genome analyses suggest a sexual origin of heterokaryosis in a supposedly ancient asexual fungus.</title>
        <authorList>
            <person name="Ropars J."/>
            <person name="Sedzielewska K."/>
            <person name="Noel J."/>
            <person name="Charron P."/>
            <person name="Farinelli L."/>
            <person name="Marton T."/>
            <person name="Kruger M."/>
            <person name="Pelin A."/>
            <person name="Brachmann A."/>
            <person name="Corradi N."/>
        </authorList>
    </citation>
    <scope>NUCLEOTIDE SEQUENCE [LARGE SCALE GENOMIC DNA]</scope>
    <source>
        <strain evidence="1 2">A4</strain>
    </source>
</reference>
<proteinExistence type="predicted"/>